<proteinExistence type="predicted"/>
<organism evidence="3 4">
    <name type="scientific">Deinococcus geothermalis (strain DSM 11300 / CIP 105573 / AG-3a)</name>
    <dbReference type="NCBI Taxonomy" id="319795"/>
    <lineage>
        <taxon>Bacteria</taxon>
        <taxon>Thermotogati</taxon>
        <taxon>Deinococcota</taxon>
        <taxon>Deinococci</taxon>
        <taxon>Deinococcales</taxon>
        <taxon>Deinococcaceae</taxon>
        <taxon>Deinococcus</taxon>
    </lineage>
</organism>
<dbReference type="EMBL" id="CP000359">
    <property type="protein sequence ID" value="ABF45576.1"/>
    <property type="molecule type" value="Genomic_DNA"/>
</dbReference>
<dbReference type="InterPro" id="IPR001763">
    <property type="entry name" value="Rhodanese-like_dom"/>
</dbReference>
<dbReference type="PANTHER" id="PTHR43031:SF1">
    <property type="entry name" value="PYRIDINE NUCLEOTIDE-DISULPHIDE OXIDOREDUCTASE"/>
    <property type="match status" value="1"/>
</dbReference>
<sequence length="170" mass="18515">MASSETATMGSEIRPASGSRRRSSAGRRSIRVTPLGRVMLRVYPECIPVPSVPADACMLKRMKADSLKDVSPAEGQRRVQEGALLVDVREPNEYQEVHAEGALLLPLSEFEARYAELPRDRELVMICRSGARSARAGQYLLDNGYTKVVNLEGGTLAWKEAGLPTEEGGA</sequence>
<evidence type="ECO:0000313" key="3">
    <source>
        <dbReference type="EMBL" id="ABF45576.1"/>
    </source>
</evidence>
<gene>
    <name evidence="3" type="ordered locus">Dgeo_1280</name>
</gene>
<dbReference type="PROSITE" id="PS50206">
    <property type="entry name" value="RHODANESE_3"/>
    <property type="match status" value="1"/>
</dbReference>
<keyword evidence="4" id="KW-1185">Reference proteome</keyword>
<dbReference type="Pfam" id="PF00581">
    <property type="entry name" value="Rhodanese"/>
    <property type="match status" value="1"/>
</dbReference>
<dbReference type="AlphaFoldDB" id="Q1IYV8"/>
<feature type="region of interest" description="Disordered" evidence="1">
    <location>
        <begin position="1"/>
        <end position="28"/>
    </location>
</feature>
<dbReference type="InterPro" id="IPR036873">
    <property type="entry name" value="Rhodanese-like_dom_sf"/>
</dbReference>
<dbReference type="SMART" id="SM00450">
    <property type="entry name" value="RHOD"/>
    <property type="match status" value="1"/>
</dbReference>
<dbReference type="CDD" id="cd00158">
    <property type="entry name" value="RHOD"/>
    <property type="match status" value="1"/>
</dbReference>
<dbReference type="Proteomes" id="UP000002431">
    <property type="component" value="Chromosome"/>
</dbReference>
<evidence type="ECO:0000256" key="1">
    <source>
        <dbReference type="SAM" id="MobiDB-lite"/>
    </source>
</evidence>
<name>Q1IYV8_DEIGD</name>
<feature type="compositionally biased region" description="Basic residues" evidence="1">
    <location>
        <begin position="19"/>
        <end position="28"/>
    </location>
</feature>
<dbReference type="KEGG" id="dge:Dgeo_1280"/>
<dbReference type="STRING" id="319795.Dgeo_1280"/>
<evidence type="ECO:0000313" key="4">
    <source>
        <dbReference type="Proteomes" id="UP000002431"/>
    </source>
</evidence>
<dbReference type="SUPFAM" id="SSF52821">
    <property type="entry name" value="Rhodanese/Cell cycle control phosphatase"/>
    <property type="match status" value="1"/>
</dbReference>
<dbReference type="HOGENOM" id="CLU_089574_1_6_0"/>
<reference evidence="3" key="1">
    <citation type="submission" date="2006-04" db="EMBL/GenBank/DDBJ databases">
        <title>Complete sequence of chromosome of Deinococcus geothermalis DSM 11300.</title>
        <authorList>
            <consortium name="US DOE Joint Genome Institute"/>
            <person name="Copeland A."/>
            <person name="Lucas S."/>
            <person name="Lapidus A."/>
            <person name="Barry K."/>
            <person name="Detter J.C."/>
            <person name="Glavina del Rio T."/>
            <person name="Hammon N."/>
            <person name="Israni S."/>
            <person name="Dalin E."/>
            <person name="Tice H."/>
            <person name="Pitluck S."/>
            <person name="Brettin T."/>
            <person name="Bruce D."/>
            <person name="Han C."/>
            <person name="Tapia R."/>
            <person name="Saunders E."/>
            <person name="Gilna P."/>
            <person name="Schmutz J."/>
            <person name="Larimer F."/>
            <person name="Land M."/>
            <person name="Hauser L."/>
            <person name="Kyrpides N."/>
            <person name="Kim E."/>
            <person name="Daly M.J."/>
            <person name="Fredrickson J.K."/>
            <person name="Makarova K.S."/>
            <person name="Gaidamakova E.K."/>
            <person name="Zhai M."/>
            <person name="Richardson P."/>
        </authorList>
    </citation>
    <scope>NUCLEOTIDE SEQUENCE</scope>
    <source>
        <strain evidence="3">DSM 11300</strain>
    </source>
</reference>
<feature type="domain" description="Rhodanese" evidence="2">
    <location>
        <begin position="79"/>
        <end position="167"/>
    </location>
</feature>
<dbReference type="eggNOG" id="COG0607">
    <property type="taxonomic scope" value="Bacteria"/>
</dbReference>
<dbReference type="PANTHER" id="PTHR43031">
    <property type="entry name" value="FAD-DEPENDENT OXIDOREDUCTASE"/>
    <property type="match status" value="1"/>
</dbReference>
<evidence type="ECO:0000259" key="2">
    <source>
        <dbReference type="PROSITE" id="PS50206"/>
    </source>
</evidence>
<accession>Q1IYV8</accession>
<dbReference type="Gene3D" id="3.40.250.10">
    <property type="entry name" value="Rhodanese-like domain"/>
    <property type="match status" value="1"/>
</dbReference>
<protein>
    <submittedName>
        <fullName evidence="3">Rhodanese-like protein</fullName>
    </submittedName>
</protein>
<dbReference type="InterPro" id="IPR050229">
    <property type="entry name" value="GlpE_sulfurtransferase"/>
</dbReference>